<keyword evidence="8" id="KW-1185">Reference proteome</keyword>
<dbReference type="InterPro" id="IPR000719">
    <property type="entry name" value="Prot_kinase_dom"/>
</dbReference>
<dbReference type="GO" id="GO:0005634">
    <property type="term" value="C:nucleus"/>
    <property type="evidence" value="ECO:0007669"/>
    <property type="project" value="TreeGrafter"/>
</dbReference>
<protein>
    <submittedName>
        <fullName evidence="9">Cyclin-dependent kinase 1</fullName>
    </submittedName>
</protein>
<keyword evidence="2" id="KW-0723">Serine/threonine-protein kinase</keyword>
<gene>
    <name evidence="9" type="primary">LOC100898326</name>
</gene>
<dbReference type="GO" id="GO:0000307">
    <property type="term" value="C:cyclin-dependent protein kinase holoenzyme complex"/>
    <property type="evidence" value="ECO:0007669"/>
    <property type="project" value="TreeGrafter"/>
</dbReference>
<dbReference type="Proteomes" id="UP000694867">
    <property type="component" value="Unplaced"/>
</dbReference>
<reference evidence="9" key="1">
    <citation type="submission" date="2025-08" db="UniProtKB">
        <authorList>
            <consortium name="RefSeq"/>
        </authorList>
    </citation>
    <scope>IDENTIFICATION</scope>
</reference>
<dbReference type="RefSeq" id="XP_003746018.1">
    <property type="nucleotide sequence ID" value="XM_003745970.2"/>
</dbReference>
<evidence type="ECO:0000256" key="6">
    <source>
        <dbReference type="ARBA" id="ARBA00022840"/>
    </source>
</evidence>
<dbReference type="GO" id="GO:0032968">
    <property type="term" value="P:positive regulation of transcription elongation by RNA polymerase II"/>
    <property type="evidence" value="ECO:0007669"/>
    <property type="project" value="TreeGrafter"/>
</dbReference>
<accession>A0AAJ6QWH0</accession>
<dbReference type="PROSITE" id="PS00108">
    <property type="entry name" value="PROTEIN_KINASE_ST"/>
    <property type="match status" value="1"/>
</dbReference>
<evidence type="ECO:0000259" key="7">
    <source>
        <dbReference type="PROSITE" id="PS50011"/>
    </source>
</evidence>
<evidence type="ECO:0000256" key="3">
    <source>
        <dbReference type="ARBA" id="ARBA00022679"/>
    </source>
</evidence>
<organism evidence="8 9">
    <name type="scientific">Galendromus occidentalis</name>
    <name type="common">western predatory mite</name>
    <dbReference type="NCBI Taxonomy" id="34638"/>
    <lineage>
        <taxon>Eukaryota</taxon>
        <taxon>Metazoa</taxon>
        <taxon>Ecdysozoa</taxon>
        <taxon>Arthropoda</taxon>
        <taxon>Chelicerata</taxon>
        <taxon>Arachnida</taxon>
        <taxon>Acari</taxon>
        <taxon>Parasitiformes</taxon>
        <taxon>Mesostigmata</taxon>
        <taxon>Gamasina</taxon>
        <taxon>Phytoseioidea</taxon>
        <taxon>Phytoseiidae</taxon>
        <taxon>Typhlodrominae</taxon>
        <taxon>Galendromus</taxon>
    </lineage>
</organism>
<evidence type="ECO:0000256" key="1">
    <source>
        <dbReference type="ARBA" id="ARBA00006485"/>
    </source>
</evidence>
<dbReference type="InterPro" id="IPR008271">
    <property type="entry name" value="Ser/Thr_kinase_AS"/>
</dbReference>
<keyword evidence="6" id="KW-0067">ATP-binding</keyword>
<dbReference type="GeneID" id="100898326"/>
<sequence length="359" mass="40862">MFDSDDEFLCENDDVDDSYKEFMEKLPPKMIESQGKLADFKHVTFLARGSFGRVFKAVSPDGSEVALKKLSLNQYGSRRRELAFRESLREVKILDKLDHPNIARLKQLVVKGTSVYLVIEYCPYQLKKLASRSLAEGFIKAVMADLMNGLSYIHEQKLVHRDIKVDNLMLRNGQLKIADFGSTGNVHQKEWTPQVVTLWYRPPEILLGSPSQSTAVDIWSAGCVFGELLRSKPLFAGHGEIAQINLIVDMLGTPTSDEWPEIDELPVLQCMALNKRVSTIEQKIPARESTLDLLKRMLRYKPEKRCTARECLRDEYFSQNPSPYTPAEVDKFCRTRAADNGDVDRAKKILKLDVSIEES</sequence>
<dbReference type="FunFam" id="1.10.510.10:FF:000624">
    <property type="entry name" value="Mitogen-activated protein kinase"/>
    <property type="match status" value="1"/>
</dbReference>
<comment type="similarity">
    <text evidence="1">Belongs to the protein kinase superfamily. CMGC Ser/Thr protein kinase family. CDC2/CDKX subfamily.</text>
</comment>
<evidence type="ECO:0000313" key="8">
    <source>
        <dbReference type="Proteomes" id="UP000694867"/>
    </source>
</evidence>
<dbReference type="InterPro" id="IPR011009">
    <property type="entry name" value="Kinase-like_dom_sf"/>
</dbReference>
<feature type="domain" description="Protein kinase" evidence="7">
    <location>
        <begin position="40"/>
        <end position="317"/>
    </location>
</feature>
<evidence type="ECO:0000256" key="5">
    <source>
        <dbReference type="ARBA" id="ARBA00022777"/>
    </source>
</evidence>
<keyword evidence="3" id="KW-0808">Transferase</keyword>
<dbReference type="InterPro" id="IPR050108">
    <property type="entry name" value="CDK"/>
</dbReference>
<dbReference type="SUPFAM" id="SSF56112">
    <property type="entry name" value="Protein kinase-like (PK-like)"/>
    <property type="match status" value="1"/>
</dbReference>
<dbReference type="PROSITE" id="PS50011">
    <property type="entry name" value="PROTEIN_KINASE_DOM"/>
    <property type="match status" value="1"/>
</dbReference>
<dbReference type="SMART" id="SM00220">
    <property type="entry name" value="S_TKc"/>
    <property type="match status" value="1"/>
</dbReference>
<keyword evidence="4" id="KW-0547">Nucleotide-binding</keyword>
<evidence type="ECO:0000256" key="4">
    <source>
        <dbReference type="ARBA" id="ARBA00022741"/>
    </source>
</evidence>
<evidence type="ECO:0000256" key="2">
    <source>
        <dbReference type="ARBA" id="ARBA00022527"/>
    </source>
</evidence>
<dbReference type="PANTHER" id="PTHR24056:SF546">
    <property type="entry name" value="CYCLIN-DEPENDENT KINASE 12"/>
    <property type="match status" value="1"/>
</dbReference>
<name>A0AAJ6QWH0_9ACAR</name>
<dbReference type="Gene3D" id="1.10.510.10">
    <property type="entry name" value="Transferase(Phosphotransferase) domain 1"/>
    <property type="match status" value="1"/>
</dbReference>
<dbReference type="Gene3D" id="3.30.200.20">
    <property type="entry name" value="Phosphorylase Kinase, domain 1"/>
    <property type="match status" value="1"/>
</dbReference>
<evidence type="ECO:0000313" key="9">
    <source>
        <dbReference type="RefSeq" id="XP_003746018.1"/>
    </source>
</evidence>
<dbReference type="PANTHER" id="PTHR24056">
    <property type="entry name" value="CELL DIVISION PROTEIN KINASE"/>
    <property type="match status" value="1"/>
</dbReference>
<dbReference type="AlphaFoldDB" id="A0AAJ6QWH0"/>
<proteinExistence type="inferred from homology"/>
<dbReference type="GO" id="GO:0008353">
    <property type="term" value="F:RNA polymerase II CTD heptapeptide repeat kinase activity"/>
    <property type="evidence" value="ECO:0007669"/>
    <property type="project" value="TreeGrafter"/>
</dbReference>
<dbReference type="Pfam" id="PF00069">
    <property type="entry name" value="Pkinase"/>
    <property type="match status" value="1"/>
</dbReference>
<dbReference type="KEGG" id="goe:100898326"/>
<dbReference type="GO" id="GO:0005524">
    <property type="term" value="F:ATP binding"/>
    <property type="evidence" value="ECO:0007669"/>
    <property type="project" value="UniProtKB-KW"/>
</dbReference>
<keyword evidence="5 9" id="KW-0418">Kinase</keyword>